<evidence type="ECO:0000256" key="2">
    <source>
        <dbReference type="ARBA" id="ARBA00022670"/>
    </source>
</evidence>
<name>A0A1C3EHI5_9PLAN</name>
<dbReference type="PANTHER" id="PTHR22939:SF129">
    <property type="entry name" value="SERINE PROTEASE HTRA2, MITOCHONDRIAL"/>
    <property type="match status" value="1"/>
</dbReference>
<dbReference type="Gene3D" id="2.40.10.10">
    <property type="entry name" value="Trypsin-like serine proteases"/>
    <property type="match status" value="2"/>
</dbReference>
<dbReference type="PANTHER" id="PTHR22939">
    <property type="entry name" value="SERINE PROTEASE FAMILY S1C HTRA-RELATED"/>
    <property type="match status" value="1"/>
</dbReference>
<dbReference type="Proteomes" id="UP000094828">
    <property type="component" value="Unassembled WGS sequence"/>
</dbReference>
<comment type="similarity">
    <text evidence="1">Belongs to the peptidase S1C family.</text>
</comment>
<dbReference type="AlphaFoldDB" id="A0A1C3EHI5"/>
<keyword evidence="2 5" id="KW-0645">Protease</keyword>
<evidence type="ECO:0000313" key="6">
    <source>
        <dbReference type="Proteomes" id="UP000094828"/>
    </source>
</evidence>
<dbReference type="SUPFAM" id="SSF50156">
    <property type="entry name" value="PDZ domain-like"/>
    <property type="match status" value="1"/>
</dbReference>
<dbReference type="InterPro" id="IPR001478">
    <property type="entry name" value="PDZ"/>
</dbReference>
<dbReference type="Pfam" id="PF00595">
    <property type="entry name" value="PDZ"/>
    <property type="match status" value="1"/>
</dbReference>
<dbReference type="InterPro" id="IPR009003">
    <property type="entry name" value="Peptidase_S1_PA"/>
</dbReference>
<dbReference type="Pfam" id="PF13365">
    <property type="entry name" value="Trypsin_2"/>
    <property type="match status" value="1"/>
</dbReference>
<dbReference type="PRINTS" id="PR00834">
    <property type="entry name" value="PROTEASES2C"/>
</dbReference>
<dbReference type="SUPFAM" id="SSF50494">
    <property type="entry name" value="Trypsin-like serine proteases"/>
    <property type="match status" value="1"/>
</dbReference>
<keyword evidence="3" id="KW-0378">Hydrolase</keyword>
<gene>
    <name evidence="5" type="ORF">A6X21_20185</name>
</gene>
<dbReference type="GO" id="GO:0004252">
    <property type="term" value="F:serine-type endopeptidase activity"/>
    <property type="evidence" value="ECO:0007669"/>
    <property type="project" value="InterPro"/>
</dbReference>
<dbReference type="STRING" id="1841610.A6X21_20185"/>
<comment type="caution">
    <text evidence="5">The sequence shown here is derived from an EMBL/GenBank/DDBJ whole genome shotgun (WGS) entry which is preliminary data.</text>
</comment>
<evidence type="ECO:0000256" key="1">
    <source>
        <dbReference type="ARBA" id="ARBA00010541"/>
    </source>
</evidence>
<dbReference type="OrthoDB" id="264239at2"/>
<organism evidence="5 6">
    <name type="scientific">Planctopirus hydrillae</name>
    <dbReference type="NCBI Taxonomy" id="1841610"/>
    <lineage>
        <taxon>Bacteria</taxon>
        <taxon>Pseudomonadati</taxon>
        <taxon>Planctomycetota</taxon>
        <taxon>Planctomycetia</taxon>
        <taxon>Planctomycetales</taxon>
        <taxon>Planctomycetaceae</taxon>
        <taxon>Planctopirus</taxon>
    </lineage>
</organism>
<dbReference type="EMBL" id="LYDR01000063">
    <property type="protein sequence ID" value="ODA32669.1"/>
    <property type="molecule type" value="Genomic_DNA"/>
</dbReference>
<proteinExistence type="inferred from homology"/>
<dbReference type="Gene3D" id="2.30.42.10">
    <property type="match status" value="1"/>
</dbReference>
<feature type="domain" description="PDZ" evidence="4">
    <location>
        <begin position="283"/>
        <end position="356"/>
    </location>
</feature>
<dbReference type="GO" id="GO:0006508">
    <property type="term" value="P:proteolysis"/>
    <property type="evidence" value="ECO:0007669"/>
    <property type="project" value="UniProtKB-KW"/>
</dbReference>
<dbReference type="InterPro" id="IPR036034">
    <property type="entry name" value="PDZ_sf"/>
</dbReference>
<evidence type="ECO:0000259" key="4">
    <source>
        <dbReference type="SMART" id="SM00228"/>
    </source>
</evidence>
<evidence type="ECO:0000313" key="5">
    <source>
        <dbReference type="EMBL" id="ODA32669.1"/>
    </source>
</evidence>
<dbReference type="InterPro" id="IPR001940">
    <property type="entry name" value="Peptidase_S1C"/>
</dbReference>
<protein>
    <submittedName>
        <fullName evidence="5">Serine protease</fullName>
    </submittedName>
</protein>
<dbReference type="SMART" id="SM00228">
    <property type="entry name" value="PDZ"/>
    <property type="match status" value="1"/>
</dbReference>
<dbReference type="InterPro" id="IPR043504">
    <property type="entry name" value="Peptidase_S1_PA_chymotrypsin"/>
</dbReference>
<accession>A0A1C3EHI5</accession>
<sequence>MKHHALHLQKLLQSSAWFSRNGIFRSGLAWLMSICFLLGGPQLLPAADDEMIAEVQPKLVKIFGAGGLRNLYSYNTGFLISSEGHIATIWNHVLDQNTVTVILHDGRRYEGKVLGAEPGLDLAIVKIEETQLEHFEIGDPSSGSTFPLAAPGTRIVAFSNMFKVATGDEPVSVIQGVIAARTKLPTRRGAYESSFPGEVYVIDAITNNPGAGGGIVTTVDGRLLGMIGKEVKNADLNTWVNYAIPISHLQQAMTEIMTGNFRSSKNTDDEKKTAGRVPLFHSTDFGIVMLPNVVPRTPAYVDRILPGSAAEVAGLKPNDLILFVGDELVQSCGEFLDQIGRLESGGKVKLIVRRENVLITSELPIPRKSRPPAKPLR</sequence>
<evidence type="ECO:0000256" key="3">
    <source>
        <dbReference type="ARBA" id="ARBA00022801"/>
    </source>
</evidence>
<keyword evidence="6" id="KW-1185">Reference proteome</keyword>
<reference evidence="5 6" key="1">
    <citation type="submission" date="2016-05" db="EMBL/GenBank/DDBJ databases">
        <title>Genomic and physiological characterization of Planctopirus sp. isolated from fresh water lake.</title>
        <authorList>
            <person name="Subhash Y."/>
            <person name="Ramana C."/>
        </authorList>
    </citation>
    <scope>NUCLEOTIDE SEQUENCE [LARGE SCALE GENOMIC DNA]</scope>
    <source>
        <strain evidence="5 6">JC280</strain>
    </source>
</reference>